<sequence length="197" mass="22593">MRSRGGRWEAVLFAREVQASLGEYRLAINNPANACCNLRPLVRSSLRAQPSAVLEESCFADWQCNSRHRRVWRRVLGILVRSTVDSRWKHPFRRSPRRRWLLFARAGNAYLTARSGDRIGPMSGVRDLLVSQRSVGTQDDSRSMPCCRRQSATLADRILILNRRVTLRRGVRKRCAMQNEAVDRPLRPLGNRVGDRG</sequence>
<protein>
    <submittedName>
        <fullName evidence="1">Uncharacterized protein</fullName>
    </submittedName>
</protein>
<proteinExistence type="predicted"/>
<dbReference type="EMBL" id="CP036261">
    <property type="protein sequence ID" value="QDS90100.1"/>
    <property type="molecule type" value="Genomic_DNA"/>
</dbReference>
<keyword evidence="2" id="KW-1185">Reference proteome</keyword>
<evidence type="ECO:0000313" key="2">
    <source>
        <dbReference type="Proteomes" id="UP000319557"/>
    </source>
</evidence>
<gene>
    <name evidence="1" type="ORF">EC9_43040</name>
</gene>
<evidence type="ECO:0000313" key="1">
    <source>
        <dbReference type="EMBL" id="QDS90100.1"/>
    </source>
</evidence>
<dbReference type="Proteomes" id="UP000319557">
    <property type="component" value="Chromosome"/>
</dbReference>
<accession>A0A517M5F4</accession>
<dbReference type="AlphaFoldDB" id="A0A517M5F4"/>
<organism evidence="1 2">
    <name type="scientific">Rosistilla ulvae</name>
    <dbReference type="NCBI Taxonomy" id="1930277"/>
    <lineage>
        <taxon>Bacteria</taxon>
        <taxon>Pseudomonadati</taxon>
        <taxon>Planctomycetota</taxon>
        <taxon>Planctomycetia</taxon>
        <taxon>Pirellulales</taxon>
        <taxon>Pirellulaceae</taxon>
        <taxon>Rosistilla</taxon>
    </lineage>
</organism>
<reference evidence="1 2" key="1">
    <citation type="submission" date="2019-02" db="EMBL/GenBank/DDBJ databases">
        <title>Deep-cultivation of Planctomycetes and their phenomic and genomic characterization uncovers novel biology.</title>
        <authorList>
            <person name="Wiegand S."/>
            <person name="Jogler M."/>
            <person name="Boedeker C."/>
            <person name="Pinto D."/>
            <person name="Vollmers J."/>
            <person name="Rivas-Marin E."/>
            <person name="Kohn T."/>
            <person name="Peeters S.H."/>
            <person name="Heuer A."/>
            <person name="Rast P."/>
            <person name="Oberbeckmann S."/>
            <person name="Bunk B."/>
            <person name="Jeske O."/>
            <person name="Meyerdierks A."/>
            <person name="Storesund J.E."/>
            <person name="Kallscheuer N."/>
            <person name="Luecker S."/>
            <person name="Lage O.M."/>
            <person name="Pohl T."/>
            <person name="Merkel B.J."/>
            <person name="Hornburger P."/>
            <person name="Mueller R.-W."/>
            <person name="Bruemmer F."/>
            <person name="Labrenz M."/>
            <person name="Spormann A.M."/>
            <person name="Op den Camp H."/>
            <person name="Overmann J."/>
            <person name="Amann R."/>
            <person name="Jetten M.S.M."/>
            <person name="Mascher T."/>
            <person name="Medema M.H."/>
            <person name="Devos D.P."/>
            <person name="Kaster A.-K."/>
            <person name="Ovreas L."/>
            <person name="Rohde M."/>
            <person name="Galperin M.Y."/>
            <person name="Jogler C."/>
        </authorList>
    </citation>
    <scope>NUCLEOTIDE SEQUENCE [LARGE SCALE GENOMIC DNA]</scope>
    <source>
        <strain evidence="1 2">EC9</strain>
    </source>
</reference>
<dbReference type="KEGG" id="ruv:EC9_43040"/>
<name>A0A517M5F4_9BACT</name>